<dbReference type="SMART" id="SM00382">
    <property type="entry name" value="AAA"/>
    <property type="match status" value="1"/>
</dbReference>
<comment type="subunit">
    <text evidence="8 11">A double ring-shaped homohexamer of HslV is capped on each side by a ring-shaped HslU homohexamer. The assembly of the HslU/HslV complex is dependent on binding of ATP.</text>
</comment>
<dbReference type="HAMAP" id="MF_00249">
    <property type="entry name" value="HslU"/>
    <property type="match status" value="1"/>
</dbReference>
<evidence type="ECO:0000313" key="15">
    <source>
        <dbReference type="EMBL" id="XDK25453.1"/>
    </source>
</evidence>
<name>A0AB39HEF0_9VIBR</name>
<feature type="compositionally biased region" description="Basic and acidic residues" evidence="12">
    <location>
        <begin position="143"/>
        <end position="156"/>
    </location>
</feature>
<dbReference type="InterPro" id="IPR003959">
    <property type="entry name" value="ATPase_AAA_core"/>
</dbReference>
<evidence type="ECO:0000256" key="3">
    <source>
        <dbReference type="ARBA" id="ARBA00022490"/>
    </source>
</evidence>
<feature type="binding site" evidence="11">
    <location>
        <position position="323"/>
    </location>
    <ligand>
        <name>ATP</name>
        <dbReference type="ChEBI" id="CHEBI:30616"/>
    </ligand>
</feature>
<protein>
    <recommendedName>
        <fullName evidence="9 11">ATP-dependent protease ATPase subunit HslU</fullName>
    </recommendedName>
    <alternativeName>
        <fullName evidence="10 11">Unfoldase HslU</fullName>
    </alternativeName>
</protein>
<dbReference type="GO" id="GO:0009376">
    <property type="term" value="C:HslUV protease complex"/>
    <property type="evidence" value="ECO:0007669"/>
    <property type="project" value="UniProtKB-UniRule"/>
</dbReference>
<feature type="domain" description="Clp ATPase C-terminal" evidence="14">
    <location>
        <begin position="337"/>
        <end position="431"/>
    </location>
</feature>
<evidence type="ECO:0000256" key="5">
    <source>
        <dbReference type="ARBA" id="ARBA00022840"/>
    </source>
</evidence>
<dbReference type="Gene3D" id="1.10.8.60">
    <property type="match status" value="1"/>
</dbReference>
<evidence type="ECO:0000256" key="9">
    <source>
        <dbReference type="ARBA" id="ARBA00070260"/>
    </source>
</evidence>
<comment type="similarity">
    <text evidence="2 11">Belongs to the ClpX chaperone family. HslU subfamily.</text>
</comment>
<dbReference type="GO" id="GO:0036402">
    <property type="term" value="F:proteasome-activating activity"/>
    <property type="evidence" value="ECO:0007669"/>
    <property type="project" value="UniProtKB-UniRule"/>
</dbReference>
<sequence>MSEMTPREIVHELNRHIIGQDKAKRSVAIALRNRWRRMQLEESLRVEVSPKNILMIGPTGVGKTEIARRLAKLANAPFMKVEATKFTEVGYVGKEVESIIRDLTEVAVKMTQQQAMEKVKFRAEEQAEERVLDVLLPPPARDPWAEEKQPSEEQSKTRQTFRKKLRDGQLDDKEIDIDVAAPQMGVEIMAPPGMEEMTNQLQSMFQNLSGDTKKKRKMKIKDALKALVEEEAAKLVNQEELKEQAIYNVENHGIVFLDEIDKICKRGESSGPDVSREGVQRDLLPLIEGSTVSTKHGMVRTDHILFIASGAFQVAKPSDLIPELQGRLPIRVELEALSSDDFKRILTEPRASLTEQYIALLKTEDVNVEFTEDGIDQIATAAWQVNETTENIGARRLHTVMERLMDDLSYEATDRPGETITIDAEYVKTRLGSFIEDEDLSRFIL</sequence>
<dbReference type="FunFam" id="3.40.50.300:FF:000220">
    <property type="entry name" value="ATP-dependent protease ATPase subunit HslU"/>
    <property type="match status" value="1"/>
</dbReference>
<dbReference type="PANTHER" id="PTHR48102:SF3">
    <property type="entry name" value="ATP-DEPENDENT PROTEASE ATPASE SUBUNIT HSLU"/>
    <property type="match status" value="1"/>
</dbReference>
<dbReference type="GO" id="GO:0043335">
    <property type="term" value="P:protein unfolding"/>
    <property type="evidence" value="ECO:0007669"/>
    <property type="project" value="UniProtKB-UniRule"/>
</dbReference>
<dbReference type="NCBIfam" id="TIGR00390">
    <property type="entry name" value="hslU"/>
    <property type="match status" value="1"/>
</dbReference>
<dbReference type="CDD" id="cd19498">
    <property type="entry name" value="RecA-like_HslU"/>
    <property type="match status" value="1"/>
</dbReference>
<dbReference type="SMART" id="SM01086">
    <property type="entry name" value="ClpB_D2-small"/>
    <property type="match status" value="1"/>
</dbReference>
<dbReference type="NCBIfam" id="NF003544">
    <property type="entry name" value="PRK05201.1"/>
    <property type="match status" value="1"/>
</dbReference>
<dbReference type="KEGG" id="vih:AB0763_02070"/>
<dbReference type="PANTHER" id="PTHR48102">
    <property type="entry name" value="ATP-DEPENDENT CLP PROTEASE ATP-BINDING SUBUNIT CLPX-LIKE, MITOCHONDRIAL-RELATED"/>
    <property type="match status" value="1"/>
</dbReference>
<dbReference type="GO" id="GO:0005524">
    <property type="term" value="F:ATP binding"/>
    <property type="evidence" value="ECO:0007669"/>
    <property type="project" value="UniProtKB-UniRule"/>
</dbReference>
<dbReference type="RefSeq" id="WP_306102389.1">
    <property type="nucleotide sequence ID" value="NZ_CP162601.1"/>
</dbReference>
<dbReference type="InterPro" id="IPR004491">
    <property type="entry name" value="HslU"/>
</dbReference>
<dbReference type="SUPFAM" id="SSF52540">
    <property type="entry name" value="P-loop containing nucleoside triphosphate hydrolases"/>
    <property type="match status" value="1"/>
</dbReference>
<keyword evidence="15" id="KW-0378">Hydrolase</keyword>
<feature type="domain" description="AAA+ ATPase" evidence="13">
    <location>
        <begin position="49"/>
        <end position="334"/>
    </location>
</feature>
<evidence type="ECO:0000256" key="2">
    <source>
        <dbReference type="ARBA" id="ARBA00009771"/>
    </source>
</evidence>
<dbReference type="GO" id="GO:0016887">
    <property type="term" value="F:ATP hydrolysis activity"/>
    <property type="evidence" value="ECO:0007669"/>
    <property type="project" value="InterPro"/>
</dbReference>
<dbReference type="InterPro" id="IPR027417">
    <property type="entry name" value="P-loop_NTPase"/>
</dbReference>
<comment type="subcellular location">
    <subcellularLocation>
        <location evidence="1 11">Cytoplasm</location>
    </subcellularLocation>
</comment>
<evidence type="ECO:0000256" key="6">
    <source>
        <dbReference type="ARBA" id="ARBA00023186"/>
    </source>
</evidence>
<feature type="binding site" evidence="11">
    <location>
        <position position="18"/>
    </location>
    <ligand>
        <name>ATP</name>
        <dbReference type="ChEBI" id="CHEBI:30616"/>
    </ligand>
</feature>
<accession>A0AB39HEF0</accession>
<dbReference type="GO" id="GO:0008233">
    <property type="term" value="F:peptidase activity"/>
    <property type="evidence" value="ECO:0007669"/>
    <property type="project" value="InterPro"/>
</dbReference>
<keyword evidence="5 11" id="KW-0067">ATP-binding</keyword>
<dbReference type="Gene3D" id="3.40.50.300">
    <property type="entry name" value="P-loop containing nucleotide triphosphate hydrolases"/>
    <property type="match status" value="2"/>
</dbReference>
<dbReference type="FunFam" id="3.40.50.300:FF:000213">
    <property type="entry name" value="ATP-dependent protease ATPase subunit HslU"/>
    <property type="match status" value="1"/>
</dbReference>
<comment type="function">
    <text evidence="7 11">ATPase subunit of a proteasome-like degradation complex; this subunit has chaperone activity. The binding of ATP and its subsequent hydrolysis by HslU are essential for unfolding of protein substrates subsequently hydrolyzed by HslV. HslU recognizes the N-terminal part of its protein substrates and unfolds these before they are guided to HslV for hydrolysis.</text>
</comment>
<keyword evidence="6 11" id="KW-0143">Chaperone</keyword>
<gene>
    <name evidence="11 15" type="primary">hslU</name>
    <name evidence="15" type="ORF">AB0763_02070</name>
</gene>
<feature type="binding site" evidence="11">
    <location>
        <position position="258"/>
    </location>
    <ligand>
        <name>ATP</name>
        <dbReference type="ChEBI" id="CHEBI:30616"/>
    </ligand>
</feature>
<evidence type="ECO:0000259" key="13">
    <source>
        <dbReference type="SMART" id="SM00382"/>
    </source>
</evidence>
<reference evidence="15" key="1">
    <citation type="submission" date="2024-07" db="EMBL/GenBank/DDBJ databases">
        <title>Genome Analysis of a Potential Novel Vibrio Species Secreting pH- and Thermo-stable Alginate Lyase and its Application in Producing Alginate Oligosaccharides.</title>
        <authorList>
            <person name="Huang H."/>
            <person name="Bao K."/>
        </authorList>
    </citation>
    <scope>NUCLEOTIDE SEQUENCE</scope>
    <source>
        <strain evidence="15">HB236076</strain>
    </source>
</reference>
<evidence type="ECO:0000256" key="4">
    <source>
        <dbReference type="ARBA" id="ARBA00022741"/>
    </source>
</evidence>
<organism evidence="15">
    <name type="scientific">Vibrio sp. HB236076</name>
    <dbReference type="NCBI Taxonomy" id="3232307"/>
    <lineage>
        <taxon>Bacteria</taxon>
        <taxon>Pseudomonadati</taxon>
        <taxon>Pseudomonadota</taxon>
        <taxon>Gammaproteobacteria</taxon>
        <taxon>Vibrionales</taxon>
        <taxon>Vibrionaceae</taxon>
        <taxon>Vibrio</taxon>
    </lineage>
</organism>
<dbReference type="FunFam" id="1.10.8.10:FF:000028">
    <property type="entry name" value="ATP-dependent protease ATPase subunit HslU"/>
    <property type="match status" value="1"/>
</dbReference>
<evidence type="ECO:0000256" key="8">
    <source>
        <dbReference type="ARBA" id="ARBA00064434"/>
    </source>
</evidence>
<evidence type="ECO:0000256" key="7">
    <source>
        <dbReference type="ARBA" id="ARBA00054052"/>
    </source>
</evidence>
<evidence type="ECO:0000256" key="10">
    <source>
        <dbReference type="ARBA" id="ARBA00082554"/>
    </source>
</evidence>
<dbReference type="InterPro" id="IPR050052">
    <property type="entry name" value="ATP-dep_Clp_protease_ClpX"/>
</dbReference>
<feature type="binding site" evidence="11">
    <location>
        <begin position="60"/>
        <end position="65"/>
    </location>
    <ligand>
        <name>ATP</name>
        <dbReference type="ChEBI" id="CHEBI:30616"/>
    </ligand>
</feature>
<dbReference type="InterPro" id="IPR019489">
    <property type="entry name" value="Clp_ATPase_C"/>
</dbReference>
<evidence type="ECO:0000256" key="12">
    <source>
        <dbReference type="SAM" id="MobiDB-lite"/>
    </source>
</evidence>
<keyword evidence="3 11" id="KW-0963">Cytoplasm</keyword>
<dbReference type="Pfam" id="PF00004">
    <property type="entry name" value="AAA"/>
    <property type="match status" value="1"/>
</dbReference>
<dbReference type="InterPro" id="IPR003593">
    <property type="entry name" value="AAA+_ATPase"/>
</dbReference>
<dbReference type="FunFam" id="1.10.8.60:FF:000027">
    <property type="entry name" value="ATP-dependent protease ATPase subunit HslU"/>
    <property type="match status" value="1"/>
</dbReference>
<feature type="region of interest" description="Disordered" evidence="12">
    <location>
        <begin position="137"/>
        <end position="167"/>
    </location>
</feature>
<evidence type="ECO:0000256" key="11">
    <source>
        <dbReference type="HAMAP-Rule" id="MF_00249"/>
    </source>
</evidence>
<dbReference type="AlphaFoldDB" id="A0AB39HEF0"/>
<keyword evidence="4 11" id="KW-0547">Nucleotide-binding</keyword>
<dbReference type="EMBL" id="CP162601">
    <property type="protein sequence ID" value="XDK25453.1"/>
    <property type="molecule type" value="Genomic_DNA"/>
</dbReference>
<dbReference type="Pfam" id="PF07724">
    <property type="entry name" value="AAA_2"/>
    <property type="match status" value="1"/>
</dbReference>
<proteinExistence type="inferred from homology"/>
<evidence type="ECO:0000256" key="1">
    <source>
        <dbReference type="ARBA" id="ARBA00004496"/>
    </source>
</evidence>
<evidence type="ECO:0000259" key="14">
    <source>
        <dbReference type="SMART" id="SM01086"/>
    </source>
</evidence>
<feature type="binding site" evidence="11">
    <location>
        <position position="395"/>
    </location>
    <ligand>
        <name>ATP</name>
        <dbReference type="ChEBI" id="CHEBI:30616"/>
    </ligand>
</feature>